<organism evidence="2 3">
    <name type="scientific">Cylindrotheca closterium</name>
    <dbReference type="NCBI Taxonomy" id="2856"/>
    <lineage>
        <taxon>Eukaryota</taxon>
        <taxon>Sar</taxon>
        <taxon>Stramenopiles</taxon>
        <taxon>Ochrophyta</taxon>
        <taxon>Bacillariophyta</taxon>
        <taxon>Bacillariophyceae</taxon>
        <taxon>Bacillariophycidae</taxon>
        <taxon>Bacillariales</taxon>
        <taxon>Bacillariaceae</taxon>
        <taxon>Cylindrotheca</taxon>
    </lineage>
</organism>
<dbReference type="AlphaFoldDB" id="A0AAD2JM42"/>
<dbReference type="Pfam" id="PF12014">
    <property type="entry name" value="Cyclin_D1_bind"/>
    <property type="match status" value="1"/>
</dbReference>
<accession>A0AAD2JM42</accession>
<comment type="caution">
    <text evidence="2">The sequence shown here is derived from an EMBL/GenBank/DDBJ whole genome shotgun (WGS) entry which is preliminary data.</text>
</comment>
<sequence>MMTNNKTTQTLMASLISLVFLGMLQNVQSFQPVIGLGNSRPGILDEMTSSLFAGVVAPVREPTIIGDDLLIEDEEDDYDELVDGLTEKLEAMEGLWFSDDFYGKHGREWVQVSTRLVGASATSVMVAVKVTGDPHVPAGCVTWQTDSWPTEGGPSVSAQIQTRADPQDPDGFSWLPGELKLINQKQIILSCSHGPGLASTGTFHRQEEDDDEDSFA</sequence>
<keyword evidence="1" id="KW-0732">Signal</keyword>
<evidence type="ECO:0000313" key="3">
    <source>
        <dbReference type="Proteomes" id="UP001295423"/>
    </source>
</evidence>
<name>A0AAD2JM42_9STRA</name>
<protein>
    <submittedName>
        <fullName evidence="2">Uncharacterized protein</fullName>
    </submittedName>
</protein>
<feature type="chain" id="PRO_5042292538" evidence="1">
    <location>
        <begin position="30"/>
        <end position="216"/>
    </location>
</feature>
<proteinExistence type="predicted"/>
<evidence type="ECO:0000256" key="1">
    <source>
        <dbReference type="SAM" id="SignalP"/>
    </source>
</evidence>
<evidence type="ECO:0000313" key="2">
    <source>
        <dbReference type="EMBL" id="CAJ1962123.1"/>
    </source>
</evidence>
<reference evidence="2" key="1">
    <citation type="submission" date="2023-08" db="EMBL/GenBank/DDBJ databases">
        <authorList>
            <person name="Audoor S."/>
            <person name="Bilcke G."/>
        </authorList>
    </citation>
    <scope>NUCLEOTIDE SEQUENCE</scope>
</reference>
<dbReference type="EMBL" id="CAKOGP040002092">
    <property type="protein sequence ID" value="CAJ1962123.1"/>
    <property type="molecule type" value="Genomic_DNA"/>
</dbReference>
<keyword evidence="3" id="KW-1185">Reference proteome</keyword>
<gene>
    <name evidence="2" type="ORF">CYCCA115_LOCUS19538</name>
</gene>
<feature type="signal peptide" evidence="1">
    <location>
        <begin position="1"/>
        <end position="29"/>
    </location>
</feature>
<dbReference type="Proteomes" id="UP001295423">
    <property type="component" value="Unassembled WGS sequence"/>
</dbReference>